<evidence type="ECO:0000313" key="2">
    <source>
        <dbReference type="Proteomes" id="UP000536604"/>
    </source>
</evidence>
<sequence length="105" mass="10439">MPIRPANLATMSATISGAVAGLSGRGEQDLPVRITFESGHHQDVRQGGCRVLETGQGGVTGISGGPRVRFALFSGTSCQGSRALASGSGTVTFGTPVLAGAVVIG</sequence>
<dbReference type="RefSeq" id="WP_184286184.1">
    <property type="nucleotide sequence ID" value="NZ_JACHJO010000001.1"/>
</dbReference>
<name>A0A841INV7_9ACTN</name>
<dbReference type="Proteomes" id="UP000536604">
    <property type="component" value="Unassembled WGS sequence"/>
</dbReference>
<dbReference type="EMBL" id="JACHJO010000001">
    <property type="protein sequence ID" value="MBB6118385.1"/>
    <property type="molecule type" value="Genomic_DNA"/>
</dbReference>
<comment type="caution">
    <text evidence="1">The sequence shown here is derived from an EMBL/GenBank/DDBJ whole genome shotgun (WGS) entry which is preliminary data.</text>
</comment>
<dbReference type="AlphaFoldDB" id="A0A841INV7"/>
<accession>A0A841INV7</accession>
<proteinExistence type="predicted"/>
<gene>
    <name evidence="1" type="ORF">FHS13_000313</name>
</gene>
<evidence type="ECO:0000313" key="1">
    <source>
        <dbReference type="EMBL" id="MBB6118385.1"/>
    </source>
</evidence>
<organism evidence="1 2">
    <name type="scientific">Nocardiopsis algeriensis</name>
    <dbReference type="NCBI Taxonomy" id="1478215"/>
    <lineage>
        <taxon>Bacteria</taxon>
        <taxon>Bacillati</taxon>
        <taxon>Actinomycetota</taxon>
        <taxon>Actinomycetes</taxon>
        <taxon>Streptosporangiales</taxon>
        <taxon>Nocardiopsidaceae</taxon>
        <taxon>Nocardiopsis</taxon>
    </lineage>
</organism>
<keyword evidence="2" id="KW-1185">Reference proteome</keyword>
<reference evidence="1 2" key="1">
    <citation type="submission" date="2020-08" db="EMBL/GenBank/DDBJ databases">
        <title>Genomic Encyclopedia of Type Strains, Phase III (KMG-III): the genomes of soil and plant-associated and newly described type strains.</title>
        <authorList>
            <person name="Whitman W."/>
        </authorList>
    </citation>
    <scope>NUCLEOTIDE SEQUENCE [LARGE SCALE GENOMIC DNA]</scope>
    <source>
        <strain evidence="1 2">CECT 8712</strain>
    </source>
</reference>
<protein>
    <submittedName>
        <fullName evidence="1">Uncharacterized protein</fullName>
    </submittedName>
</protein>